<feature type="non-terminal residue" evidence="1">
    <location>
        <position position="277"/>
    </location>
</feature>
<keyword evidence="2" id="KW-1185">Reference proteome</keyword>
<organism evidence="1 2">
    <name type="scientific">Dryococelus australis</name>
    <dbReference type="NCBI Taxonomy" id="614101"/>
    <lineage>
        <taxon>Eukaryota</taxon>
        <taxon>Metazoa</taxon>
        <taxon>Ecdysozoa</taxon>
        <taxon>Arthropoda</taxon>
        <taxon>Hexapoda</taxon>
        <taxon>Insecta</taxon>
        <taxon>Pterygota</taxon>
        <taxon>Neoptera</taxon>
        <taxon>Polyneoptera</taxon>
        <taxon>Phasmatodea</taxon>
        <taxon>Verophasmatodea</taxon>
        <taxon>Anareolatae</taxon>
        <taxon>Phasmatidae</taxon>
        <taxon>Eurycanthinae</taxon>
        <taxon>Dryococelus</taxon>
    </lineage>
</organism>
<sequence>MMGTWLYTVFWDDILEQVKESNETRLDVNTVALALASLTSFIGTKRDSFEECETKAAELADCAEYESETQRKNKISVRLAPLHCVQAPQVELTPSEKFRTRSFLPIIDQFESSLQQRLEAYKLVDTHFGFLNKLAKFTNEEIIVAAQNVVEKYNNDLDDQFGCELILFKDFYYKFQEDNEKNEKFISQENWMCKLLEKKNQDCFPNIEIALRMYSTLMVTNSSGERLRTSMLEDRLKVFTSLSIESDILRQLSYEDIISSFISVKCRRKPISHEAIS</sequence>
<accession>A0ABQ9H696</accession>
<gene>
    <name evidence="1" type="ORF">PR048_020383</name>
</gene>
<protein>
    <submittedName>
        <fullName evidence="1">Uncharacterized protein</fullName>
    </submittedName>
</protein>
<dbReference type="EMBL" id="JARBHB010000007">
    <property type="protein sequence ID" value="KAJ8879775.1"/>
    <property type="molecule type" value="Genomic_DNA"/>
</dbReference>
<dbReference type="Proteomes" id="UP001159363">
    <property type="component" value="Chromosome 6"/>
</dbReference>
<comment type="caution">
    <text evidence="1">The sequence shown here is derived from an EMBL/GenBank/DDBJ whole genome shotgun (WGS) entry which is preliminary data.</text>
</comment>
<evidence type="ECO:0000313" key="1">
    <source>
        <dbReference type="EMBL" id="KAJ8879775.1"/>
    </source>
</evidence>
<evidence type="ECO:0000313" key="2">
    <source>
        <dbReference type="Proteomes" id="UP001159363"/>
    </source>
</evidence>
<proteinExistence type="predicted"/>
<reference evidence="1 2" key="1">
    <citation type="submission" date="2023-02" db="EMBL/GenBank/DDBJ databases">
        <title>LHISI_Scaffold_Assembly.</title>
        <authorList>
            <person name="Stuart O.P."/>
            <person name="Cleave R."/>
            <person name="Magrath M.J.L."/>
            <person name="Mikheyev A.S."/>
        </authorList>
    </citation>
    <scope>NUCLEOTIDE SEQUENCE [LARGE SCALE GENOMIC DNA]</scope>
    <source>
        <strain evidence="1">Daus_M_001</strain>
        <tissue evidence="1">Leg muscle</tissue>
    </source>
</reference>
<name>A0ABQ9H696_9NEOP</name>